<protein>
    <submittedName>
        <fullName evidence="1">Uncharacterized protein</fullName>
    </submittedName>
</protein>
<dbReference type="AlphaFoldDB" id="A0A0E9S9Y7"/>
<accession>A0A0E9S9Y7</accession>
<reference evidence="1" key="1">
    <citation type="submission" date="2014-11" db="EMBL/GenBank/DDBJ databases">
        <authorList>
            <person name="Amaro Gonzalez C."/>
        </authorList>
    </citation>
    <scope>NUCLEOTIDE SEQUENCE</scope>
</reference>
<proteinExistence type="predicted"/>
<name>A0A0E9S9Y7_ANGAN</name>
<sequence>MMLFLSKTKQIKAYSKNGVCSAFEV</sequence>
<dbReference type="EMBL" id="GBXM01071269">
    <property type="protein sequence ID" value="JAH37308.1"/>
    <property type="molecule type" value="Transcribed_RNA"/>
</dbReference>
<organism evidence="1">
    <name type="scientific">Anguilla anguilla</name>
    <name type="common">European freshwater eel</name>
    <name type="synonym">Muraena anguilla</name>
    <dbReference type="NCBI Taxonomy" id="7936"/>
    <lineage>
        <taxon>Eukaryota</taxon>
        <taxon>Metazoa</taxon>
        <taxon>Chordata</taxon>
        <taxon>Craniata</taxon>
        <taxon>Vertebrata</taxon>
        <taxon>Euteleostomi</taxon>
        <taxon>Actinopterygii</taxon>
        <taxon>Neopterygii</taxon>
        <taxon>Teleostei</taxon>
        <taxon>Anguilliformes</taxon>
        <taxon>Anguillidae</taxon>
        <taxon>Anguilla</taxon>
    </lineage>
</organism>
<evidence type="ECO:0000313" key="1">
    <source>
        <dbReference type="EMBL" id="JAH37308.1"/>
    </source>
</evidence>
<reference evidence="1" key="2">
    <citation type="journal article" date="2015" name="Fish Shellfish Immunol.">
        <title>Early steps in the European eel (Anguilla anguilla)-Vibrio vulnificus interaction in the gills: Role of the RtxA13 toxin.</title>
        <authorList>
            <person name="Callol A."/>
            <person name="Pajuelo D."/>
            <person name="Ebbesson L."/>
            <person name="Teles M."/>
            <person name="MacKenzie S."/>
            <person name="Amaro C."/>
        </authorList>
    </citation>
    <scope>NUCLEOTIDE SEQUENCE</scope>
</reference>